<name>A0A4S1DQV2_9FLAO</name>
<dbReference type="OrthoDB" id="5624888at2"/>
<proteinExistence type="predicted"/>
<protein>
    <recommendedName>
        <fullName evidence="3">3D domain-containing protein</fullName>
    </recommendedName>
</protein>
<dbReference type="Proteomes" id="UP000307602">
    <property type="component" value="Unassembled WGS sequence"/>
</dbReference>
<evidence type="ECO:0000313" key="1">
    <source>
        <dbReference type="EMBL" id="TGV00276.1"/>
    </source>
</evidence>
<dbReference type="EMBL" id="SRSO01000050">
    <property type="protein sequence ID" value="TGV00276.1"/>
    <property type="molecule type" value="Genomic_DNA"/>
</dbReference>
<evidence type="ECO:0008006" key="3">
    <source>
        <dbReference type="Google" id="ProtNLM"/>
    </source>
</evidence>
<evidence type="ECO:0000313" key="2">
    <source>
        <dbReference type="Proteomes" id="UP000307602"/>
    </source>
</evidence>
<comment type="caution">
    <text evidence="1">The sequence shown here is derived from an EMBL/GenBank/DDBJ whole genome shotgun (WGS) entry which is preliminary data.</text>
</comment>
<dbReference type="CDD" id="cd22784">
    <property type="entry name" value="DPBB_MltA_YuiC-like"/>
    <property type="match status" value="1"/>
</dbReference>
<keyword evidence="2" id="KW-1185">Reference proteome</keyword>
<sequence length="131" mass="14985">MPVLFLVLFHCKEKESDSDKDIYEWKTIHVTASAYNSLAYQTDSNPSIAAFGDTLTPGMKCIAVSRDLLKMGLKHDTPIKIEGLDSIYLVKDKMNARWKKHIDIYMGTDVKVARNWGKKKVTITYRVSKEE</sequence>
<accession>A0A4S1DQV2</accession>
<dbReference type="AlphaFoldDB" id="A0A4S1DQV2"/>
<reference evidence="1 2" key="1">
    <citation type="submission" date="2019-04" db="EMBL/GenBank/DDBJ databases">
        <authorList>
            <person name="Liu A."/>
        </authorList>
    </citation>
    <scope>NUCLEOTIDE SEQUENCE [LARGE SCALE GENOMIC DNA]</scope>
    <source>
        <strain evidence="1 2">RZ03</strain>
    </source>
</reference>
<gene>
    <name evidence="1" type="ORF">EM932_20420</name>
</gene>
<organism evidence="1 2">
    <name type="scientific">Flavivirga rizhaonensis</name>
    <dbReference type="NCBI Taxonomy" id="2559571"/>
    <lineage>
        <taxon>Bacteria</taxon>
        <taxon>Pseudomonadati</taxon>
        <taxon>Bacteroidota</taxon>
        <taxon>Flavobacteriia</taxon>
        <taxon>Flavobacteriales</taxon>
        <taxon>Flavobacteriaceae</taxon>
        <taxon>Flavivirga</taxon>
    </lineage>
</organism>